<comment type="function">
    <text evidence="5">Involved in the maturation of [NiFe] hydrogenases. Required for nickel insertion into the metal center of the hydrogenase.</text>
</comment>
<reference evidence="6 7" key="1">
    <citation type="submission" date="2016-11" db="EMBL/GenBank/DDBJ databases">
        <authorList>
            <person name="Jaros S."/>
            <person name="Januszkiewicz K."/>
            <person name="Wedrychowicz H."/>
        </authorList>
    </citation>
    <scope>NUCLEOTIDE SEQUENCE [LARGE SCALE GENOMIC DNA]</scope>
    <source>
        <strain evidence="6 7">DSM 5091</strain>
    </source>
</reference>
<dbReference type="PIRSF" id="PIRSF004761">
    <property type="entry name" value="Hydrgn_mat_HypA"/>
    <property type="match status" value="1"/>
</dbReference>
<keyword evidence="4 5" id="KW-0862">Zinc</keyword>
<dbReference type="InterPro" id="IPR000688">
    <property type="entry name" value="HypA/HybF"/>
</dbReference>
<dbReference type="EMBL" id="FQZT01000004">
    <property type="protein sequence ID" value="SHJ08192.1"/>
    <property type="molecule type" value="Genomic_DNA"/>
</dbReference>
<dbReference type="GO" id="GO:0051604">
    <property type="term" value="P:protein maturation"/>
    <property type="evidence" value="ECO:0007669"/>
    <property type="project" value="InterPro"/>
</dbReference>
<dbReference type="HAMAP" id="MF_00213">
    <property type="entry name" value="HypA_HybF"/>
    <property type="match status" value="1"/>
</dbReference>
<evidence type="ECO:0000313" key="7">
    <source>
        <dbReference type="Proteomes" id="UP000184171"/>
    </source>
</evidence>
<name>A0A1M6GE25_MALRU</name>
<evidence type="ECO:0000256" key="2">
    <source>
        <dbReference type="ARBA" id="ARBA00022596"/>
    </source>
</evidence>
<comment type="similarity">
    <text evidence="1 5">Belongs to the HypA/HybF family.</text>
</comment>
<evidence type="ECO:0000256" key="3">
    <source>
        <dbReference type="ARBA" id="ARBA00022723"/>
    </source>
</evidence>
<evidence type="ECO:0000313" key="6">
    <source>
        <dbReference type="EMBL" id="SHJ08192.1"/>
    </source>
</evidence>
<organism evidence="6 7">
    <name type="scientific">Malonomonas rubra DSM 5091</name>
    <dbReference type="NCBI Taxonomy" id="1122189"/>
    <lineage>
        <taxon>Bacteria</taxon>
        <taxon>Pseudomonadati</taxon>
        <taxon>Thermodesulfobacteriota</taxon>
        <taxon>Desulfuromonadia</taxon>
        <taxon>Desulfuromonadales</taxon>
        <taxon>Geopsychrobacteraceae</taxon>
        <taxon>Malonomonas</taxon>
    </lineage>
</organism>
<feature type="binding site" evidence="5">
    <location>
        <position position="76"/>
    </location>
    <ligand>
        <name>Zn(2+)</name>
        <dbReference type="ChEBI" id="CHEBI:29105"/>
    </ligand>
</feature>
<keyword evidence="2 5" id="KW-0533">Nickel</keyword>
<dbReference type="RefSeq" id="WP_072907458.1">
    <property type="nucleotide sequence ID" value="NZ_FQZT01000004.1"/>
</dbReference>
<dbReference type="Pfam" id="PF01155">
    <property type="entry name" value="HypA"/>
    <property type="match status" value="1"/>
</dbReference>
<dbReference type="Proteomes" id="UP000184171">
    <property type="component" value="Unassembled WGS sequence"/>
</dbReference>
<feature type="binding site" evidence="5">
    <location>
        <position position="92"/>
    </location>
    <ligand>
        <name>Zn(2+)</name>
        <dbReference type="ChEBI" id="CHEBI:29105"/>
    </ligand>
</feature>
<dbReference type="InterPro" id="IPR020538">
    <property type="entry name" value="Hydgase_Ni_incorp_HypA/HybF_CS"/>
</dbReference>
<dbReference type="PANTHER" id="PTHR34535">
    <property type="entry name" value="HYDROGENASE MATURATION FACTOR HYPA"/>
    <property type="match status" value="1"/>
</dbReference>
<dbReference type="GO" id="GO:0016151">
    <property type="term" value="F:nickel cation binding"/>
    <property type="evidence" value="ECO:0007669"/>
    <property type="project" value="UniProtKB-UniRule"/>
</dbReference>
<dbReference type="NCBIfam" id="TIGR00100">
    <property type="entry name" value="hypA"/>
    <property type="match status" value="1"/>
</dbReference>
<dbReference type="OrthoDB" id="9800361at2"/>
<feature type="binding site" evidence="5">
    <location>
        <position position="89"/>
    </location>
    <ligand>
        <name>Zn(2+)</name>
        <dbReference type="ChEBI" id="CHEBI:29105"/>
    </ligand>
</feature>
<proteinExistence type="inferred from homology"/>
<dbReference type="PANTHER" id="PTHR34535:SF3">
    <property type="entry name" value="HYDROGENASE MATURATION FACTOR HYPA"/>
    <property type="match status" value="1"/>
</dbReference>
<feature type="binding site" evidence="5">
    <location>
        <position position="2"/>
    </location>
    <ligand>
        <name>Ni(2+)</name>
        <dbReference type="ChEBI" id="CHEBI:49786"/>
    </ligand>
</feature>
<dbReference type="AlphaFoldDB" id="A0A1M6GE25"/>
<keyword evidence="3 5" id="KW-0479">Metal-binding</keyword>
<dbReference type="PROSITE" id="PS01249">
    <property type="entry name" value="HYPA"/>
    <property type="match status" value="1"/>
</dbReference>
<evidence type="ECO:0000256" key="5">
    <source>
        <dbReference type="HAMAP-Rule" id="MF_00213"/>
    </source>
</evidence>
<keyword evidence="7" id="KW-1185">Reference proteome</keyword>
<sequence>MHELGITQSIVEIAERAAREQQAEVIRSVTVEVGSLSGVVPEAMEFCFEACTRGTMLEGAALLIEQIPARARCLNCSYEFPLEELLACCPECDSAASELLSGEELRIKEMEVD</sequence>
<evidence type="ECO:0000256" key="4">
    <source>
        <dbReference type="ARBA" id="ARBA00022833"/>
    </source>
</evidence>
<protein>
    <recommendedName>
        <fullName evidence="5">Hydrogenase maturation factor HypA</fullName>
    </recommendedName>
</protein>
<dbReference type="Gene3D" id="3.30.2320.80">
    <property type="match status" value="1"/>
</dbReference>
<dbReference type="STRING" id="1122189.SAMN02745165_01515"/>
<accession>A0A1M6GE25</accession>
<dbReference type="GO" id="GO:0008270">
    <property type="term" value="F:zinc ion binding"/>
    <property type="evidence" value="ECO:0007669"/>
    <property type="project" value="UniProtKB-UniRule"/>
</dbReference>
<gene>
    <name evidence="5" type="primary">hypA</name>
    <name evidence="6" type="ORF">SAMN02745165_01515</name>
</gene>
<evidence type="ECO:0000256" key="1">
    <source>
        <dbReference type="ARBA" id="ARBA00010748"/>
    </source>
</evidence>
<feature type="binding site" evidence="5">
    <location>
        <position position="73"/>
    </location>
    <ligand>
        <name>Zn(2+)</name>
        <dbReference type="ChEBI" id="CHEBI:29105"/>
    </ligand>
</feature>